<evidence type="ECO:0000313" key="4">
    <source>
        <dbReference type="Proteomes" id="UP000199259"/>
    </source>
</evidence>
<proteinExistence type="predicted"/>
<evidence type="ECO:0000259" key="2">
    <source>
        <dbReference type="Pfam" id="PF26596"/>
    </source>
</evidence>
<evidence type="ECO:0000256" key="1">
    <source>
        <dbReference type="SAM" id="Phobius"/>
    </source>
</evidence>
<dbReference type="RefSeq" id="WP_091709234.1">
    <property type="nucleotide sequence ID" value="NZ_FNCA01000003.1"/>
</dbReference>
<keyword evidence="4" id="KW-1185">Reference proteome</keyword>
<dbReference type="Pfam" id="PF26596">
    <property type="entry name" value="PEF-CTERM_ARCH"/>
    <property type="match status" value="1"/>
</dbReference>
<accession>A0A7Z7AYX9</accession>
<reference evidence="3 4" key="1">
    <citation type="submission" date="2016-10" db="EMBL/GenBank/DDBJ databases">
        <authorList>
            <person name="Varghese N."/>
            <person name="Submissions S."/>
        </authorList>
    </citation>
    <scope>NUCLEOTIDE SEQUENCE [LARGE SCALE GENOMIC DNA]</scope>
    <source>
        <strain evidence="3 4">PL 12/M</strain>
    </source>
</reference>
<organism evidence="3 4">
    <name type="scientific">Methanolobus vulcani</name>
    <dbReference type="NCBI Taxonomy" id="38026"/>
    <lineage>
        <taxon>Archaea</taxon>
        <taxon>Methanobacteriati</taxon>
        <taxon>Methanobacteriota</taxon>
        <taxon>Stenosarchaea group</taxon>
        <taxon>Methanomicrobia</taxon>
        <taxon>Methanosarcinales</taxon>
        <taxon>Methanosarcinaceae</taxon>
        <taxon>Methanolobus</taxon>
    </lineage>
</organism>
<evidence type="ECO:0000313" key="3">
    <source>
        <dbReference type="EMBL" id="SDF63699.1"/>
    </source>
</evidence>
<gene>
    <name evidence="3" type="ORF">SAMN04488589_0975</name>
</gene>
<protein>
    <submittedName>
        <fullName evidence="3">PEF-CTERM protein sorting domain-containing protein</fullName>
    </submittedName>
</protein>
<keyword evidence="1" id="KW-0812">Transmembrane</keyword>
<dbReference type="InterPro" id="IPR017474">
    <property type="entry name" value="PEF_CTERM_C"/>
</dbReference>
<dbReference type="EMBL" id="FNCA01000003">
    <property type="protein sequence ID" value="SDF63699.1"/>
    <property type="molecule type" value="Genomic_DNA"/>
</dbReference>
<sequence>MKMMKTFMLLAVLISLVGMASAATTVELDQTDFGCTEGQFDVTVTEYPTYVEWVVEIDPSIAPISSATGVQLAISDQTAPVFILGVMPGESGIDDSQPAYKEYSSGWGPATNVLPAGMSVTGNNADLTKATTFTIMIDKTVFECESFRWAMNIVIDDDNNPGPDNLQCKYPIGWGWSSPACDYVPMEISCDQEIPEFPTVALPIAAIIGLAFVFQRRKD</sequence>
<dbReference type="Proteomes" id="UP000199259">
    <property type="component" value="Unassembled WGS sequence"/>
</dbReference>
<name>A0A7Z7AYX9_9EURY</name>
<dbReference type="NCBIfam" id="TIGR03024">
    <property type="entry name" value="arch_PEF_CTERM"/>
    <property type="match status" value="1"/>
</dbReference>
<feature type="transmembrane region" description="Helical" evidence="1">
    <location>
        <begin position="197"/>
        <end position="214"/>
    </location>
</feature>
<comment type="caution">
    <text evidence="3">The sequence shown here is derived from an EMBL/GenBank/DDBJ whole genome shotgun (WGS) entry which is preliminary data.</text>
</comment>
<feature type="domain" description="PEF-CTERM protein sorting" evidence="2">
    <location>
        <begin position="194"/>
        <end position="218"/>
    </location>
</feature>
<dbReference type="AlphaFoldDB" id="A0A7Z7AYX9"/>
<keyword evidence="1" id="KW-0472">Membrane</keyword>
<keyword evidence="1" id="KW-1133">Transmembrane helix</keyword>